<organism evidence="10 11">
    <name type="scientific">Asticcacaulis machinosus</name>
    <dbReference type="NCBI Taxonomy" id="2984211"/>
    <lineage>
        <taxon>Bacteria</taxon>
        <taxon>Pseudomonadati</taxon>
        <taxon>Pseudomonadota</taxon>
        <taxon>Alphaproteobacteria</taxon>
        <taxon>Caulobacterales</taxon>
        <taxon>Caulobacteraceae</taxon>
        <taxon>Asticcacaulis</taxon>
    </lineage>
</organism>
<dbReference type="Gene3D" id="3.10.200.10">
    <property type="entry name" value="Alpha carbonic anhydrase"/>
    <property type="match status" value="1"/>
</dbReference>
<dbReference type="PROSITE" id="PS51144">
    <property type="entry name" value="ALPHA_CA_2"/>
    <property type="match status" value="1"/>
</dbReference>
<dbReference type="EC" id="4.2.1.1" evidence="2"/>
<evidence type="ECO:0000313" key="10">
    <source>
        <dbReference type="EMBL" id="MDC7675008.1"/>
    </source>
</evidence>
<keyword evidence="11" id="KW-1185">Reference proteome</keyword>
<comment type="similarity">
    <text evidence="1">Belongs to the alpha-carbonic anhydrase family.</text>
</comment>
<keyword evidence="8" id="KW-0732">Signal</keyword>
<evidence type="ECO:0000256" key="5">
    <source>
        <dbReference type="ARBA" id="ARBA00023239"/>
    </source>
</evidence>
<dbReference type="RefSeq" id="WP_272743317.1">
    <property type="nucleotide sequence ID" value="NZ_JAQQKV010000001.1"/>
</dbReference>
<evidence type="ECO:0000256" key="6">
    <source>
        <dbReference type="ARBA" id="ARBA00048348"/>
    </source>
</evidence>
<feature type="chain" id="PRO_5046271786" description="carbonic anhydrase" evidence="8">
    <location>
        <begin position="25"/>
        <end position="284"/>
    </location>
</feature>
<keyword evidence="3" id="KW-0479">Metal-binding</keyword>
<evidence type="ECO:0000259" key="9">
    <source>
        <dbReference type="PROSITE" id="PS51144"/>
    </source>
</evidence>
<sequence>MRSAQLRSLTLAGLMLLAVSGCSGGEKSVKSDEAHGDSHGDTHGQADAHGGTGGAKLTHWAYSGDEGPSHWAQLGGDAATCASGARQSPIDLTGSGRPQMSKITLDYLSSNATIQNDGHSIKVVPSKGGGLIADGTQYDLKQIHFHSPSEHTINGRRAALESHFVHQNTKGEYLVVAVLSNVGVADPMLAPIWTYLPSDQTTPAAIPDLLINARDLMPAAEEFFVYSGSLTVPPCSEGVTWMVFSAPLSVSPEQVSAYETLLGSTARPIQARKDRDVLTIISAG</sequence>
<gene>
    <name evidence="10" type="ORF">PQU98_02630</name>
</gene>
<feature type="domain" description="Alpha-carbonic anhydrase" evidence="9">
    <location>
        <begin position="58"/>
        <end position="284"/>
    </location>
</feature>
<feature type="compositionally biased region" description="Basic and acidic residues" evidence="7">
    <location>
        <begin position="27"/>
        <end position="46"/>
    </location>
</feature>
<feature type="signal peptide" evidence="8">
    <location>
        <begin position="1"/>
        <end position="24"/>
    </location>
</feature>
<evidence type="ECO:0000256" key="7">
    <source>
        <dbReference type="SAM" id="MobiDB-lite"/>
    </source>
</evidence>
<evidence type="ECO:0000256" key="1">
    <source>
        <dbReference type="ARBA" id="ARBA00010718"/>
    </source>
</evidence>
<evidence type="ECO:0000313" key="11">
    <source>
        <dbReference type="Proteomes" id="UP001218579"/>
    </source>
</evidence>
<dbReference type="PROSITE" id="PS51257">
    <property type="entry name" value="PROKAR_LIPOPROTEIN"/>
    <property type="match status" value="1"/>
</dbReference>
<dbReference type="Proteomes" id="UP001218579">
    <property type="component" value="Unassembled WGS sequence"/>
</dbReference>
<keyword evidence="5" id="KW-0456">Lyase</keyword>
<protein>
    <recommendedName>
        <fullName evidence="2">carbonic anhydrase</fullName>
        <ecNumber evidence="2">4.2.1.1</ecNumber>
    </recommendedName>
</protein>
<dbReference type="SMART" id="SM01057">
    <property type="entry name" value="Carb_anhydrase"/>
    <property type="match status" value="1"/>
</dbReference>
<dbReference type="InterPro" id="IPR001148">
    <property type="entry name" value="CA_dom"/>
</dbReference>
<evidence type="ECO:0000256" key="8">
    <source>
        <dbReference type="SAM" id="SignalP"/>
    </source>
</evidence>
<dbReference type="Pfam" id="PF00194">
    <property type="entry name" value="Carb_anhydrase"/>
    <property type="match status" value="1"/>
</dbReference>
<feature type="region of interest" description="Disordered" evidence="7">
    <location>
        <begin position="26"/>
        <end position="55"/>
    </location>
</feature>
<dbReference type="PANTHER" id="PTHR18952">
    <property type="entry name" value="CARBONIC ANHYDRASE"/>
    <property type="match status" value="1"/>
</dbReference>
<dbReference type="InterPro" id="IPR036398">
    <property type="entry name" value="CA_dom_sf"/>
</dbReference>
<name>A0ABT5HG93_9CAUL</name>
<dbReference type="PANTHER" id="PTHR18952:SF265">
    <property type="entry name" value="CARBONIC ANHYDRASE"/>
    <property type="match status" value="1"/>
</dbReference>
<accession>A0ABT5HG93</accession>
<comment type="caution">
    <text evidence="10">The sequence shown here is derived from an EMBL/GenBank/DDBJ whole genome shotgun (WGS) entry which is preliminary data.</text>
</comment>
<dbReference type="SUPFAM" id="SSF51069">
    <property type="entry name" value="Carbonic anhydrase"/>
    <property type="match status" value="1"/>
</dbReference>
<evidence type="ECO:0000256" key="3">
    <source>
        <dbReference type="ARBA" id="ARBA00022723"/>
    </source>
</evidence>
<dbReference type="CDD" id="cd03124">
    <property type="entry name" value="alpha_CA_prokaryotic_like"/>
    <property type="match status" value="1"/>
</dbReference>
<reference evidence="10 11" key="1">
    <citation type="submission" date="2023-01" db="EMBL/GenBank/DDBJ databases">
        <title>Novel species of the genus Asticcacaulis isolated from rivers.</title>
        <authorList>
            <person name="Lu H."/>
        </authorList>
    </citation>
    <scope>NUCLEOTIDE SEQUENCE [LARGE SCALE GENOMIC DNA]</scope>
    <source>
        <strain evidence="10 11">LKC15W</strain>
    </source>
</reference>
<evidence type="ECO:0000256" key="2">
    <source>
        <dbReference type="ARBA" id="ARBA00012925"/>
    </source>
</evidence>
<dbReference type="InterPro" id="IPR041891">
    <property type="entry name" value="Alpha_CA_prokaryot-like"/>
</dbReference>
<proteinExistence type="inferred from homology"/>
<dbReference type="EMBL" id="JAQQKV010000001">
    <property type="protein sequence ID" value="MDC7675008.1"/>
    <property type="molecule type" value="Genomic_DNA"/>
</dbReference>
<comment type="catalytic activity">
    <reaction evidence="6">
        <text>hydrogencarbonate + H(+) = CO2 + H2O</text>
        <dbReference type="Rhea" id="RHEA:10748"/>
        <dbReference type="ChEBI" id="CHEBI:15377"/>
        <dbReference type="ChEBI" id="CHEBI:15378"/>
        <dbReference type="ChEBI" id="CHEBI:16526"/>
        <dbReference type="ChEBI" id="CHEBI:17544"/>
        <dbReference type="EC" id="4.2.1.1"/>
    </reaction>
</comment>
<dbReference type="InterPro" id="IPR023561">
    <property type="entry name" value="Carbonic_anhydrase_a-class"/>
</dbReference>
<evidence type="ECO:0000256" key="4">
    <source>
        <dbReference type="ARBA" id="ARBA00022833"/>
    </source>
</evidence>
<keyword evidence="4" id="KW-0862">Zinc</keyword>